<sequence>MAESDNFSKFVRDILSLYKDNQALIETKRNDASIIDEFMIKNKMNDDDKMYMNDIL</sequence>
<dbReference type="EMBL" id="JAVAMP010000010">
    <property type="protein sequence ID" value="MDP5275791.1"/>
    <property type="molecule type" value="Genomic_DNA"/>
</dbReference>
<keyword evidence="2" id="KW-1185">Reference proteome</keyword>
<evidence type="ECO:0000313" key="2">
    <source>
        <dbReference type="Proteomes" id="UP001231941"/>
    </source>
</evidence>
<gene>
    <name evidence="1" type="ORF">Q5Y73_16950</name>
</gene>
<name>A0ABT9J2F2_9BACL</name>
<reference evidence="1 2" key="1">
    <citation type="submission" date="2023-08" db="EMBL/GenBank/DDBJ databases">
        <authorList>
            <person name="Park J.-S."/>
        </authorList>
    </citation>
    <scope>NUCLEOTIDE SEQUENCE [LARGE SCALE GENOMIC DNA]</scope>
    <source>
        <strain evidence="1 2">2205SS18-9</strain>
    </source>
</reference>
<dbReference type="Proteomes" id="UP001231941">
    <property type="component" value="Unassembled WGS sequence"/>
</dbReference>
<dbReference type="RefSeq" id="WP_305993103.1">
    <property type="nucleotide sequence ID" value="NZ_JAVAMP010000010.1"/>
</dbReference>
<comment type="caution">
    <text evidence="1">The sequence shown here is derived from an EMBL/GenBank/DDBJ whole genome shotgun (WGS) entry which is preliminary data.</text>
</comment>
<protein>
    <submittedName>
        <fullName evidence="1">Uncharacterized protein</fullName>
    </submittedName>
</protein>
<evidence type="ECO:0000313" key="1">
    <source>
        <dbReference type="EMBL" id="MDP5275791.1"/>
    </source>
</evidence>
<organism evidence="1 2">
    <name type="scientific">Chengkuizengella axinellae</name>
    <dbReference type="NCBI Taxonomy" id="3064388"/>
    <lineage>
        <taxon>Bacteria</taxon>
        <taxon>Bacillati</taxon>
        <taxon>Bacillota</taxon>
        <taxon>Bacilli</taxon>
        <taxon>Bacillales</taxon>
        <taxon>Paenibacillaceae</taxon>
        <taxon>Chengkuizengella</taxon>
    </lineage>
</organism>
<proteinExistence type="predicted"/>
<accession>A0ABT9J2F2</accession>